<dbReference type="Gene3D" id="3.30.450.20">
    <property type="entry name" value="PAS domain"/>
    <property type="match status" value="1"/>
</dbReference>
<evidence type="ECO:0000256" key="7">
    <source>
        <dbReference type="ARBA" id="ARBA00022692"/>
    </source>
</evidence>
<feature type="transmembrane region" description="Helical" evidence="13">
    <location>
        <begin position="275"/>
        <end position="302"/>
    </location>
</feature>
<dbReference type="InterPro" id="IPR003594">
    <property type="entry name" value="HATPase_dom"/>
</dbReference>
<dbReference type="Pfam" id="PF00072">
    <property type="entry name" value="Response_reg"/>
    <property type="match status" value="1"/>
</dbReference>
<dbReference type="PRINTS" id="PR00344">
    <property type="entry name" value="BCTRLSENSOR"/>
</dbReference>
<comment type="caution">
    <text evidence="16">The sequence shown here is derived from an EMBL/GenBank/DDBJ whole genome shotgun (WGS) entry which is preliminary data.</text>
</comment>
<evidence type="ECO:0000313" key="17">
    <source>
        <dbReference type="Proteomes" id="UP000647183"/>
    </source>
</evidence>
<dbReference type="CDD" id="cd00075">
    <property type="entry name" value="HATPase"/>
    <property type="match status" value="1"/>
</dbReference>
<feature type="transmembrane region" description="Helical" evidence="13">
    <location>
        <begin position="69"/>
        <end position="89"/>
    </location>
</feature>
<evidence type="ECO:0000256" key="5">
    <source>
        <dbReference type="ARBA" id="ARBA00022553"/>
    </source>
</evidence>
<dbReference type="PANTHER" id="PTHR43047:SF9">
    <property type="entry name" value="HISTIDINE KINASE"/>
    <property type="match status" value="1"/>
</dbReference>
<keyword evidence="10 13" id="KW-0472">Membrane</keyword>
<dbReference type="SUPFAM" id="SSF55874">
    <property type="entry name" value="ATPase domain of HSP90 chaperone/DNA topoisomerase II/histidine kinase"/>
    <property type="match status" value="1"/>
</dbReference>
<dbReference type="Proteomes" id="UP000647183">
    <property type="component" value="Unassembled WGS sequence"/>
</dbReference>
<dbReference type="CDD" id="cd00082">
    <property type="entry name" value="HisKA"/>
    <property type="match status" value="1"/>
</dbReference>
<dbReference type="SUPFAM" id="SSF52172">
    <property type="entry name" value="CheY-like"/>
    <property type="match status" value="1"/>
</dbReference>
<dbReference type="InterPro" id="IPR005467">
    <property type="entry name" value="His_kinase_dom"/>
</dbReference>
<comment type="similarity">
    <text evidence="3">Belongs to the sodium:solute symporter (SSF) (TC 2.A.21) family.</text>
</comment>
<dbReference type="InterPro" id="IPR003661">
    <property type="entry name" value="HisK_dim/P_dom"/>
</dbReference>
<evidence type="ECO:0000259" key="14">
    <source>
        <dbReference type="PROSITE" id="PS50109"/>
    </source>
</evidence>
<dbReference type="Gene3D" id="1.20.1730.10">
    <property type="entry name" value="Sodium/glucose cotransporter"/>
    <property type="match status" value="1"/>
</dbReference>
<feature type="transmembrane region" description="Helical" evidence="13">
    <location>
        <begin position="371"/>
        <end position="392"/>
    </location>
</feature>
<evidence type="ECO:0000256" key="12">
    <source>
        <dbReference type="SAM" id="Coils"/>
    </source>
</evidence>
<feature type="modified residue" description="4-aspartylphosphate" evidence="11">
    <location>
        <position position="1080"/>
    </location>
</feature>
<dbReference type="CDD" id="cd00130">
    <property type="entry name" value="PAS"/>
    <property type="match status" value="1"/>
</dbReference>
<evidence type="ECO:0000256" key="10">
    <source>
        <dbReference type="ARBA" id="ARBA00023136"/>
    </source>
</evidence>
<evidence type="ECO:0000256" key="4">
    <source>
        <dbReference type="ARBA" id="ARBA00012438"/>
    </source>
</evidence>
<dbReference type="EC" id="2.7.13.3" evidence="4"/>
<keyword evidence="5 11" id="KW-0597">Phosphoprotein</keyword>
<dbReference type="InterPro" id="IPR036097">
    <property type="entry name" value="HisK_dim/P_sf"/>
</dbReference>
<dbReference type="CDD" id="cd00156">
    <property type="entry name" value="REC"/>
    <property type="match status" value="1"/>
</dbReference>
<keyword evidence="17" id="KW-1185">Reference proteome</keyword>
<comment type="catalytic activity">
    <reaction evidence="1">
        <text>ATP + protein L-histidine = ADP + protein N-phospho-L-histidine.</text>
        <dbReference type="EC" id="2.7.13.3"/>
    </reaction>
</comment>
<feature type="transmembrane region" description="Helical" evidence="13">
    <location>
        <begin position="440"/>
        <end position="461"/>
    </location>
</feature>
<evidence type="ECO:0000259" key="15">
    <source>
        <dbReference type="PROSITE" id="PS50110"/>
    </source>
</evidence>
<dbReference type="PROSITE" id="PS50110">
    <property type="entry name" value="RESPONSE_REGULATORY"/>
    <property type="match status" value="1"/>
</dbReference>
<dbReference type="Gene3D" id="3.30.565.10">
    <property type="entry name" value="Histidine kinase-like ATPase, C-terminal domain"/>
    <property type="match status" value="1"/>
</dbReference>
<dbReference type="PROSITE" id="PS50109">
    <property type="entry name" value="HIS_KIN"/>
    <property type="match status" value="1"/>
</dbReference>
<dbReference type="SMART" id="SM00387">
    <property type="entry name" value="HATPase_c"/>
    <property type="match status" value="1"/>
</dbReference>
<dbReference type="SUPFAM" id="SSF47384">
    <property type="entry name" value="Homodimeric domain of signal transducing histidine kinase"/>
    <property type="match status" value="1"/>
</dbReference>
<dbReference type="InterPro" id="IPR035965">
    <property type="entry name" value="PAS-like_dom_sf"/>
</dbReference>
<feature type="transmembrane region" description="Helical" evidence="13">
    <location>
        <begin position="6"/>
        <end position="25"/>
    </location>
</feature>
<gene>
    <name evidence="16" type="ORF">H9645_04475</name>
</gene>
<dbReference type="PANTHER" id="PTHR43047">
    <property type="entry name" value="TWO-COMPONENT HISTIDINE PROTEIN KINASE"/>
    <property type="match status" value="1"/>
</dbReference>
<feature type="transmembrane region" description="Helical" evidence="13">
    <location>
        <begin position="158"/>
        <end position="178"/>
    </location>
</feature>
<keyword evidence="12" id="KW-0175">Coiled coil</keyword>
<feature type="coiled-coil region" evidence="12">
    <location>
        <begin position="754"/>
        <end position="788"/>
    </location>
</feature>
<keyword evidence="6" id="KW-0808">Transferase</keyword>
<protein>
    <recommendedName>
        <fullName evidence="4">histidine kinase</fullName>
        <ecNumber evidence="4">2.7.13.3</ecNumber>
    </recommendedName>
</protein>
<evidence type="ECO:0000313" key="16">
    <source>
        <dbReference type="EMBL" id="MBD7987277.1"/>
    </source>
</evidence>
<feature type="domain" description="Response regulatory" evidence="15">
    <location>
        <begin position="1032"/>
        <end position="1145"/>
    </location>
</feature>
<evidence type="ECO:0000256" key="6">
    <source>
        <dbReference type="ARBA" id="ARBA00022679"/>
    </source>
</evidence>
<dbReference type="GO" id="GO:0016301">
    <property type="term" value="F:kinase activity"/>
    <property type="evidence" value="ECO:0007669"/>
    <property type="project" value="UniProtKB-KW"/>
</dbReference>
<evidence type="ECO:0000256" key="2">
    <source>
        <dbReference type="ARBA" id="ARBA00004141"/>
    </source>
</evidence>
<dbReference type="Pfam" id="PF02518">
    <property type="entry name" value="HATPase_c"/>
    <property type="match status" value="1"/>
</dbReference>
<dbReference type="Pfam" id="PF12860">
    <property type="entry name" value="PAS_7"/>
    <property type="match status" value="1"/>
</dbReference>
<comment type="subcellular location">
    <subcellularLocation>
        <location evidence="2">Membrane</location>
        <topology evidence="2">Multi-pass membrane protein</topology>
    </subcellularLocation>
</comment>
<dbReference type="PROSITE" id="PS50283">
    <property type="entry name" value="NA_SOLUT_SYMP_3"/>
    <property type="match status" value="1"/>
</dbReference>
<dbReference type="SUPFAM" id="SSF55785">
    <property type="entry name" value="PYP-like sensor domain (PAS domain)"/>
    <property type="match status" value="1"/>
</dbReference>
<organism evidence="16 17">
    <name type="scientific">Luteimonas colneyensis</name>
    <dbReference type="NCBI Taxonomy" id="2762230"/>
    <lineage>
        <taxon>Bacteria</taxon>
        <taxon>Pseudomonadati</taxon>
        <taxon>Pseudomonadota</taxon>
        <taxon>Gammaproteobacteria</taxon>
        <taxon>Lysobacterales</taxon>
        <taxon>Lysobacteraceae</taxon>
        <taxon>Luteimonas</taxon>
    </lineage>
</organism>
<dbReference type="InterPro" id="IPR001734">
    <property type="entry name" value="Na/solute_symporter"/>
</dbReference>
<sequence length="1154" mass="125613">MLPGWLLLLVSLGYAALLFAVAWWGDRHPVHMRAGGSWLRPLVYSLSLAVYCSSWTFYGAVGSAARNGIGYFAIYLGPLLMLLFGWRILERLALVAQSQSTVSISDFIAARYGRDQRLAALVSLIALIAAVPYLALQYKAVTLSLHVLGGEDRLLASIGDPALYVAVLMALFAILYGTRQVDATEHRPGMMLAISLESMVKLVALVSVGVFAMFWFNGRDIDLGEATTRLIRDSPPVGFIGQTLLAFAAIICLPRQFHVAVVECMDVSDIRRARWMFSGYLALVSLAVLPITAAGVAMGAGTPGDSADTLVLGLPLSEGRDLLALFAYVGGFSAATGMVIVSSVALATMVSNDLVMPPLLRRGWAQRNDGNVASTVLWIRRVAILCFAAMAYGYYRVSGSDTTLAAFGLMSFAAVAQFAPALIGGLYWRGASRQGVEAGLLLGFAMWIYTLMLPTLTQAGWLDDAWMLDGPFGIEWLRPQGLFGLSGWDPLTHGTFWSLLVNIGALFLVSARWRPSFEERLRTAPFLDPYASAQLLPGSGVPHGSMPLGDLMTLAGRIVGESTARRAFADHAAASDREFNPATPTDRAWAQFTERLLAAAIGAPSARLVMTSALKGSGMDVAHVVAVLDEAGQDLRFDRAILSATLDNLDQGVSVVDRDMRLVSWNRRYQEMYDYPEGMLYVGRPVADLIRYNARRGELGGGHPDIDAEIDKRIEYMRAGSPHVFERVRSTGQVVEMRGQPLPGGGYVTSYSDVTDYKRVERELREVNETLEQRVATRTREAEAAQASRTRFLAAVSHDVLQPLNAARLFASALRESDSAAEQRHLAERVDTSLRAAEELLEGLLDVSRLDTGALAPQLSDFDAAELLADLAAQYAPLAAARGIDLRVHARTLPVCSDRRLLRRVLQNFLANALRYTREGRIVLAARPRGGEVELQVWDTGPGIPEYHLKQIFDEFFRIDQPGSWDAQGLGLGLSICQRISNVLGHPLNVRSRTGRGSMFSIRAPRSRHAALPRAPLPEAGAGIPDSLEGMRVLCVDNDVDILAGMVLLLGRWKVEVLRATTVDEALSKMAESPDVLLVDYHLHDRLDGLDTLDALREHGPRVPGALVTADGSDQVKREARARGYRVLTKPIKPASLRAFLAAQRSAHAAGHGP</sequence>
<reference evidence="16 17" key="1">
    <citation type="submission" date="2020-08" db="EMBL/GenBank/DDBJ databases">
        <title>A Genomic Blueprint of the Chicken Gut Microbiome.</title>
        <authorList>
            <person name="Gilroy R."/>
            <person name="Ravi A."/>
            <person name="Getino M."/>
            <person name="Pursley I."/>
            <person name="Horton D.L."/>
            <person name="Alikhan N.-F."/>
            <person name="Baker D."/>
            <person name="Gharbi K."/>
            <person name="Hall N."/>
            <person name="Watson M."/>
            <person name="Adriaenssens E.M."/>
            <person name="Foster-Nyarko E."/>
            <person name="Jarju S."/>
            <person name="Secka A."/>
            <person name="Antonio M."/>
            <person name="Oren A."/>
            <person name="Chaudhuri R."/>
            <person name="La Ragione R.M."/>
            <person name="Hildebrand F."/>
            <person name="Pallen M.J."/>
        </authorList>
    </citation>
    <scope>NUCLEOTIDE SEQUENCE [LARGE SCALE GENOMIC DNA]</scope>
    <source>
        <strain evidence="16 17">Sa2BVA3</strain>
    </source>
</reference>
<feature type="transmembrane region" description="Helical" evidence="13">
    <location>
        <begin position="199"/>
        <end position="216"/>
    </location>
</feature>
<dbReference type="Pfam" id="PF00512">
    <property type="entry name" value="HisKA"/>
    <property type="match status" value="1"/>
</dbReference>
<dbReference type="SMART" id="SM00448">
    <property type="entry name" value="REC"/>
    <property type="match status" value="1"/>
</dbReference>
<feature type="transmembrane region" description="Helical" evidence="13">
    <location>
        <begin position="322"/>
        <end position="350"/>
    </location>
</feature>
<dbReference type="Gene3D" id="3.40.50.2300">
    <property type="match status" value="1"/>
</dbReference>
<evidence type="ECO:0000256" key="13">
    <source>
        <dbReference type="SAM" id="Phobius"/>
    </source>
</evidence>
<keyword evidence="7 13" id="KW-0812">Transmembrane</keyword>
<feature type="transmembrane region" description="Helical" evidence="13">
    <location>
        <begin position="404"/>
        <end position="428"/>
    </location>
</feature>
<evidence type="ECO:0000256" key="3">
    <source>
        <dbReference type="ARBA" id="ARBA00006434"/>
    </source>
</evidence>
<evidence type="ECO:0000256" key="8">
    <source>
        <dbReference type="ARBA" id="ARBA00022777"/>
    </source>
</evidence>
<proteinExistence type="inferred from homology"/>
<evidence type="ECO:0000256" key="1">
    <source>
        <dbReference type="ARBA" id="ARBA00000085"/>
    </source>
</evidence>
<feature type="domain" description="Histidine kinase" evidence="14">
    <location>
        <begin position="795"/>
        <end position="1008"/>
    </location>
</feature>
<feature type="transmembrane region" description="Helical" evidence="13">
    <location>
        <begin position="118"/>
        <end position="138"/>
    </location>
</feature>
<dbReference type="SMART" id="SM00091">
    <property type="entry name" value="PAS"/>
    <property type="match status" value="1"/>
</dbReference>
<evidence type="ECO:0000256" key="9">
    <source>
        <dbReference type="ARBA" id="ARBA00022989"/>
    </source>
</evidence>
<dbReference type="InterPro" id="IPR004358">
    <property type="entry name" value="Sig_transdc_His_kin-like_C"/>
</dbReference>
<evidence type="ECO:0000256" key="11">
    <source>
        <dbReference type="PROSITE-ProRule" id="PRU00169"/>
    </source>
</evidence>
<feature type="transmembrane region" description="Helical" evidence="13">
    <location>
        <begin position="37"/>
        <end position="57"/>
    </location>
</feature>
<feature type="transmembrane region" description="Helical" evidence="13">
    <location>
        <begin position="236"/>
        <end position="254"/>
    </location>
</feature>
<dbReference type="InterPro" id="IPR000014">
    <property type="entry name" value="PAS"/>
</dbReference>
<dbReference type="Gene3D" id="1.10.287.130">
    <property type="match status" value="1"/>
</dbReference>
<name>A0ABR8UGX4_9GAMM</name>
<dbReference type="InterPro" id="IPR038377">
    <property type="entry name" value="Na/Glc_symporter_sf"/>
</dbReference>
<accession>A0ABR8UGX4</accession>
<dbReference type="InterPro" id="IPR001789">
    <property type="entry name" value="Sig_transdc_resp-reg_receiver"/>
</dbReference>
<keyword evidence="8 16" id="KW-0418">Kinase</keyword>
<dbReference type="CDD" id="cd10322">
    <property type="entry name" value="SLC5sbd"/>
    <property type="match status" value="1"/>
</dbReference>
<dbReference type="InterPro" id="IPR036890">
    <property type="entry name" value="HATPase_C_sf"/>
</dbReference>
<dbReference type="RefSeq" id="WP_191728543.1">
    <property type="nucleotide sequence ID" value="NZ_JACSQJ010000002.1"/>
</dbReference>
<dbReference type="EMBL" id="JACSQJ010000002">
    <property type="protein sequence ID" value="MBD7987277.1"/>
    <property type="molecule type" value="Genomic_DNA"/>
</dbReference>
<dbReference type="NCBIfam" id="NF041832">
    <property type="entry name" value="near_NosP_CTERM"/>
    <property type="match status" value="1"/>
</dbReference>
<dbReference type="SMART" id="SM00388">
    <property type="entry name" value="HisKA"/>
    <property type="match status" value="1"/>
</dbReference>
<dbReference type="InterPro" id="IPR011006">
    <property type="entry name" value="CheY-like_superfamily"/>
</dbReference>
<keyword evidence="9 13" id="KW-1133">Transmembrane helix</keyword>